<accession>A0A0A8YPZ6</accession>
<name>A0A0A8YPZ6_ARUDO</name>
<evidence type="ECO:0000313" key="1">
    <source>
        <dbReference type="EMBL" id="JAD26930.1"/>
    </source>
</evidence>
<protein>
    <submittedName>
        <fullName evidence="1">Uncharacterized protein</fullName>
    </submittedName>
</protein>
<proteinExistence type="predicted"/>
<dbReference type="EMBL" id="GBRH01270965">
    <property type="protein sequence ID" value="JAD26930.1"/>
    <property type="molecule type" value="Transcribed_RNA"/>
</dbReference>
<organism evidence="1">
    <name type="scientific">Arundo donax</name>
    <name type="common">Giant reed</name>
    <name type="synonym">Donax arundinaceus</name>
    <dbReference type="NCBI Taxonomy" id="35708"/>
    <lineage>
        <taxon>Eukaryota</taxon>
        <taxon>Viridiplantae</taxon>
        <taxon>Streptophyta</taxon>
        <taxon>Embryophyta</taxon>
        <taxon>Tracheophyta</taxon>
        <taxon>Spermatophyta</taxon>
        <taxon>Magnoliopsida</taxon>
        <taxon>Liliopsida</taxon>
        <taxon>Poales</taxon>
        <taxon>Poaceae</taxon>
        <taxon>PACMAD clade</taxon>
        <taxon>Arundinoideae</taxon>
        <taxon>Arundineae</taxon>
        <taxon>Arundo</taxon>
    </lineage>
</organism>
<reference evidence="1" key="1">
    <citation type="submission" date="2014-09" db="EMBL/GenBank/DDBJ databases">
        <authorList>
            <person name="Magalhaes I.L.F."/>
            <person name="Oliveira U."/>
            <person name="Santos F.R."/>
            <person name="Vidigal T.H.D.A."/>
            <person name="Brescovit A.D."/>
            <person name="Santos A.J."/>
        </authorList>
    </citation>
    <scope>NUCLEOTIDE SEQUENCE</scope>
    <source>
        <tissue evidence="1">Shoot tissue taken approximately 20 cm above the soil surface</tissue>
    </source>
</reference>
<reference evidence="1" key="2">
    <citation type="journal article" date="2015" name="Data Brief">
        <title>Shoot transcriptome of the giant reed, Arundo donax.</title>
        <authorList>
            <person name="Barrero R.A."/>
            <person name="Guerrero F.D."/>
            <person name="Moolhuijzen P."/>
            <person name="Goolsby J.A."/>
            <person name="Tidwell J."/>
            <person name="Bellgard S.E."/>
            <person name="Bellgard M.I."/>
        </authorList>
    </citation>
    <scope>NUCLEOTIDE SEQUENCE</scope>
    <source>
        <tissue evidence="1">Shoot tissue taken approximately 20 cm above the soil surface</tissue>
    </source>
</reference>
<sequence>MTQTHRIKSSHSYNLTRGGFGYRMTKKYHK</sequence>
<dbReference type="AlphaFoldDB" id="A0A0A8YPZ6"/>